<reference evidence="2 3" key="1">
    <citation type="submission" date="2016-01" db="EMBL/GenBank/DDBJ databases">
        <title>The new phylogeny of the genus Mycobacterium.</title>
        <authorList>
            <person name="Tarcisio F."/>
            <person name="Conor M."/>
            <person name="Antonella G."/>
            <person name="Elisabetta G."/>
            <person name="Giulia F.S."/>
            <person name="Sara T."/>
            <person name="Anna F."/>
            <person name="Clotilde B."/>
            <person name="Roberto B."/>
            <person name="Veronica D.S."/>
            <person name="Fabio R."/>
            <person name="Monica P."/>
            <person name="Olivier J."/>
            <person name="Enrico T."/>
            <person name="Nicola S."/>
        </authorList>
    </citation>
    <scope>NUCLEOTIDE SEQUENCE [LARGE SCALE GENOMIC DNA]</scope>
    <source>
        <strain evidence="2 3">DSM 44852</strain>
    </source>
</reference>
<evidence type="ECO:0000313" key="2">
    <source>
        <dbReference type="EMBL" id="ORV50353.1"/>
    </source>
</evidence>
<feature type="region of interest" description="Disordered" evidence="1">
    <location>
        <begin position="479"/>
        <end position="566"/>
    </location>
</feature>
<accession>A0A1X1U0L8</accession>
<dbReference type="AlphaFoldDB" id="A0A1X1U0L8"/>
<protein>
    <submittedName>
        <fullName evidence="2">Uncharacterized protein</fullName>
    </submittedName>
</protein>
<keyword evidence="3" id="KW-1185">Reference proteome</keyword>
<organism evidence="2 3">
    <name type="scientific">Mycobacterium florentinum</name>
    <dbReference type="NCBI Taxonomy" id="292462"/>
    <lineage>
        <taxon>Bacteria</taxon>
        <taxon>Bacillati</taxon>
        <taxon>Actinomycetota</taxon>
        <taxon>Actinomycetes</taxon>
        <taxon>Mycobacteriales</taxon>
        <taxon>Mycobacteriaceae</taxon>
        <taxon>Mycobacterium</taxon>
        <taxon>Mycobacterium simiae complex</taxon>
    </lineage>
</organism>
<gene>
    <name evidence="2" type="ORF">AWC05_00480</name>
</gene>
<feature type="compositionally biased region" description="Polar residues" evidence="1">
    <location>
        <begin position="522"/>
        <end position="537"/>
    </location>
</feature>
<evidence type="ECO:0000313" key="3">
    <source>
        <dbReference type="Proteomes" id="UP000193010"/>
    </source>
</evidence>
<dbReference type="Proteomes" id="UP000193010">
    <property type="component" value="Unassembled WGS sequence"/>
</dbReference>
<dbReference type="EMBL" id="LQOV01000023">
    <property type="protein sequence ID" value="ORV50353.1"/>
    <property type="molecule type" value="Genomic_DNA"/>
</dbReference>
<evidence type="ECO:0000256" key="1">
    <source>
        <dbReference type="SAM" id="MobiDB-lite"/>
    </source>
</evidence>
<dbReference type="STRING" id="292462.AWC05_00480"/>
<comment type="caution">
    <text evidence="2">The sequence shown here is derived from an EMBL/GenBank/DDBJ whole genome shotgun (WGS) entry which is preliminary data.</text>
</comment>
<proteinExistence type="predicted"/>
<name>A0A1X1U0L8_MYCFL</name>
<sequence length="664" mass="72689">MIRLQRYSEPYNATGGLAAIGILNQLGRPDTEPLEVLIREAVQNCWDAKRPDSQGIRVEIGRSTLDSEMVTRLRDNVLVDPPPGLALAKELRDGMCTLYVADFGTHGLAGPTRADRQGEPRDFVDFVRNIGQPPDKDFGGGSFGYGKAAFYIASTARTVVIDSLCEVASGKFERRLLGCALGDTFDVNGVPYTGRHWWGRMVNGAPEPVTGDEADEIADLLGLPARAGADGRGTTVLVVAPSVHIETDDGVDATMDFIAEAIAWNFWPRMIDTLGGARRTMEFVLRDNGKPIRIPNPRSHQRLRGFVEAMDRHRQEPTDDVDDLTIDTEIRSLRPVRRLGRLTIQKGPVAPADLADRPVPRGARITATSVHHVALMRTPELVVNYFAGAAPASGRLGYSGVFKCALDVDDMFKAAEPPTHDDWIYRAVQDRQWRSFVKIALERVERHCRLAAGYDASVQQLRESDAIPLGEFADALAALMPGQDGPGARRQGPKRDTKSGTRRRAPGRRVVDKVTEDAWVDATTSRNAEQNAGNTGDHSGRDSATRQRPRPLPPPQTRVAGDPSPVISLDGTPVIAYPFELRTKGNRVRLTADVEIMTNDGALVELEPPIGYVRPTVHCWVDPSGSRYAAAELTVGPDGVDGEWAVEIELRDEMMRVDLAVEAI</sequence>